<dbReference type="EMBL" id="RJTH01000003">
    <property type="protein sequence ID" value="RUM25617.1"/>
    <property type="molecule type" value="Genomic_DNA"/>
</dbReference>
<dbReference type="InterPro" id="IPR008930">
    <property type="entry name" value="Terpenoid_cyclase/PrenylTrfase"/>
</dbReference>
<accession>A0A432PPF8</accession>
<organism evidence="1 2">
    <name type="scientific">Rhizobium vallis</name>
    <dbReference type="NCBI Taxonomy" id="634290"/>
    <lineage>
        <taxon>Bacteria</taxon>
        <taxon>Pseudomonadati</taxon>
        <taxon>Pseudomonadota</taxon>
        <taxon>Alphaproteobacteria</taxon>
        <taxon>Hyphomicrobiales</taxon>
        <taxon>Rhizobiaceae</taxon>
        <taxon>Rhizobium/Agrobacterium group</taxon>
        <taxon>Rhizobium</taxon>
    </lineage>
</organism>
<gene>
    <name evidence="1" type="ORF">EFQ99_12830</name>
</gene>
<name>A0A432PPF8_9HYPH</name>
<sequence length="327" mass="37033">MTQSDPVIEWLLDSDPAIRWQAMRDLTDAPQSLWLAERARVETEGWGAKLLSFQDRDGQWAGGAFLPAGFGPEEWHEHGQPWTATTFCLSQLREFGLDPSCARAKRTVELIGVNSRWEEGGQPYWQGEIEECINGRTVADGAYFGIDVSAIVDRLIGERLEDGGWNCERINGSVRSSFASTINVLEGLLEYEKAIGGTPASRQARATGEEFLLERNLFRRLGTGEPADEQFLRFLHPNRWRYDILRALDYFRASAILTGADPDPRLGEAIDYLRSRRSADGTWPLDWSTEGRVWFEIDDGPGKPSRWITLKAMRVLKWWDARAPMPA</sequence>
<dbReference type="Proteomes" id="UP000278823">
    <property type="component" value="Unassembled WGS sequence"/>
</dbReference>
<evidence type="ECO:0000313" key="2">
    <source>
        <dbReference type="Proteomes" id="UP000278823"/>
    </source>
</evidence>
<comment type="caution">
    <text evidence="1">The sequence shown here is derived from an EMBL/GenBank/DDBJ whole genome shotgun (WGS) entry which is preliminary data.</text>
</comment>
<proteinExistence type="predicted"/>
<dbReference type="SUPFAM" id="SSF48239">
    <property type="entry name" value="Terpenoid cyclases/Protein prenyltransferases"/>
    <property type="match status" value="1"/>
</dbReference>
<evidence type="ECO:0000313" key="1">
    <source>
        <dbReference type="EMBL" id="RUM25617.1"/>
    </source>
</evidence>
<reference evidence="2" key="1">
    <citation type="submission" date="2018-11" db="EMBL/GenBank/DDBJ databases">
        <title>Rhizobium chutanense sp. nov., isolated from root nodules of Phaseolus vulgaris in China.</title>
        <authorList>
            <person name="Huo Y."/>
        </authorList>
    </citation>
    <scope>NUCLEOTIDE SEQUENCE [LARGE SCALE GENOMIC DNA]</scope>
    <source>
        <strain evidence="2">CCBAU 65647</strain>
    </source>
</reference>
<dbReference type="RefSeq" id="WP_126921391.1">
    <property type="nucleotide sequence ID" value="NZ_ML133688.1"/>
</dbReference>
<dbReference type="Gene3D" id="1.50.10.20">
    <property type="match status" value="1"/>
</dbReference>
<keyword evidence="2" id="KW-1185">Reference proteome</keyword>
<protein>
    <submittedName>
        <fullName evidence="1">Squalene cyclase</fullName>
    </submittedName>
</protein>
<dbReference type="AlphaFoldDB" id="A0A432PPF8"/>
<dbReference type="OrthoDB" id="370326at2"/>